<evidence type="ECO:0000259" key="2">
    <source>
        <dbReference type="PROSITE" id="PS50158"/>
    </source>
</evidence>
<dbReference type="EMBL" id="CAKOFQ010007083">
    <property type="protein sequence ID" value="CAH1990255.1"/>
    <property type="molecule type" value="Genomic_DNA"/>
</dbReference>
<dbReference type="AlphaFoldDB" id="A0A9P0L9K4"/>
<dbReference type="SUPFAM" id="SSF57756">
    <property type="entry name" value="Retrovirus zinc finger-like domains"/>
    <property type="match status" value="2"/>
</dbReference>
<proteinExistence type="predicted"/>
<comment type="caution">
    <text evidence="3">The sequence shown here is derived from an EMBL/GenBank/DDBJ whole genome shotgun (WGS) entry which is preliminary data.</text>
</comment>
<organism evidence="3 4">
    <name type="scientific">Acanthoscelides obtectus</name>
    <name type="common">Bean weevil</name>
    <name type="synonym">Bruchus obtectus</name>
    <dbReference type="NCBI Taxonomy" id="200917"/>
    <lineage>
        <taxon>Eukaryota</taxon>
        <taxon>Metazoa</taxon>
        <taxon>Ecdysozoa</taxon>
        <taxon>Arthropoda</taxon>
        <taxon>Hexapoda</taxon>
        <taxon>Insecta</taxon>
        <taxon>Pterygota</taxon>
        <taxon>Neoptera</taxon>
        <taxon>Endopterygota</taxon>
        <taxon>Coleoptera</taxon>
        <taxon>Polyphaga</taxon>
        <taxon>Cucujiformia</taxon>
        <taxon>Chrysomeloidea</taxon>
        <taxon>Chrysomelidae</taxon>
        <taxon>Bruchinae</taxon>
        <taxon>Bruchini</taxon>
        <taxon>Acanthoscelides</taxon>
    </lineage>
</organism>
<dbReference type="InterPro" id="IPR021109">
    <property type="entry name" value="Peptidase_aspartic_dom_sf"/>
</dbReference>
<dbReference type="Pfam" id="PF13975">
    <property type="entry name" value="gag-asp_proteas"/>
    <property type="match status" value="1"/>
</dbReference>
<dbReference type="SUPFAM" id="SSF50630">
    <property type="entry name" value="Acid proteases"/>
    <property type="match status" value="1"/>
</dbReference>
<accession>A0A9P0L9K4</accession>
<evidence type="ECO:0000256" key="1">
    <source>
        <dbReference type="PROSITE-ProRule" id="PRU00047"/>
    </source>
</evidence>
<dbReference type="PROSITE" id="PS50158">
    <property type="entry name" value="ZF_CCHC"/>
    <property type="match status" value="2"/>
</dbReference>
<dbReference type="GO" id="GO:0008270">
    <property type="term" value="F:zinc ion binding"/>
    <property type="evidence" value="ECO:0007669"/>
    <property type="project" value="UniProtKB-KW"/>
</dbReference>
<keyword evidence="1" id="KW-0862">Zinc</keyword>
<protein>
    <recommendedName>
        <fullName evidence="2">CCHC-type domain-containing protein</fullName>
    </recommendedName>
</protein>
<feature type="domain" description="CCHC-type" evidence="2">
    <location>
        <begin position="202"/>
        <end position="215"/>
    </location>
</feature>
<dbReference type="CDD" id="cd00303">
    <property type="entry name" value="retropepsin_like"/>
    <property type="match status" value="1"/>
</dbReference>
<feature type="domain" description="CCHC-type" evidence="2">
    <location>
        <begin position="225"/>
        <end position="238"/>
    </location>
</feature>
<reference evidence="3" key="1">
    <citation type="submission" date="2022-03" db="EMBL/GenBank/DDBJ databases">
        <authorList>
            <person name="Sayadi A."/>
        </authorList>
    </citation>
    <scope>NUCLEOTIDE SEQUENCE</scope>
</reference>
<keyword evidence="1" id="KW-0863">Zinc-finger</keyword>
<evidence type="ECO:0000313" key="4">
    <source>
        <dbReference type="Proteomes" id="UP001152888"/>
    </source>
</evidence>
<name>A0A9P0L9K4_ACAOB</name>
<dbReference type="InterPro" id="IPR001878">
    <property type="entry name" value="Znf_CCHC"/>
</dbReference>
<dbReference type="Proteomes" id="UP001152888">
    <property type="component" value="Unassembled WGS sequence"/>
</dbReference>
<dbReference type="GO" id="GO:0003676">
    <property type="term" value="F:nucleic acid binding"/>
    <property type="evidence" value="ECO:0007669"/>
    <property type="project" value="InterPro"/>
</dbReference>
<gene>
    <name evidence="3" type="ORF">ACAOBT_LOCUS19543</name>
</gene>
<dbReference type="Gene3D" id="2.40.70.10">
    <property type="entry name" value="Acid Proteases"/>
    <property type="match status" value="1"/>
</dbReference>
<dbReference type="InterPro" id="IPR036875">
    <property type="entry name" value="Znf_CCHC_sf"/>
</dbReference>
<dbReference type="Gene3D" id="4.10.60.10">
    <property type="entry name" value="Zinc finger, CCHC-type"/>
    <property type="match status" value="2"/>
</dbReference>
<keyword evidence="4" id="KW-1185">Reference proteome</keyword>
<sequence length="470" mass="52482">MQSRLTGLAKVWYNGLADYNLQWDEWKLAISRAFPSHTDYVDLLKQMLARSKNNDESMMHYFYSKNMLVKKCGLTGENAVSCIIDGLPIPLQANAKTGNYESPDELFYGFLSKIESISESAAKRMGTTENFEGQPSPSGQSTFKCILCKKVGHKARHCLLRRSNQAASNSTPRSSDQGIRCPRCGKKGHTEQLCWSRVKPTCSSCGKIGHKDQDCWKRPSMTSTCTICGKRGHLAESCWTKERGKPMNVRILKKQVSNSFYNIAVEINGQNFNGYIDTGSQLNVANIKVANKLNLKLYPTDILLRNFSGSLIVPEGTSQVEISIGKIFMSTSLVFVNVEMSSVDVIIGQPIIRNSKKVTLNITGGQVQLKPAEDDLLEMFSFLDNIEKMPIEIFEHVHIPALSSKRILIALDNTQDIVIISGQLFTCSQNCSIQSCIVSGPVQTLNVINWGNRPIFWANLNKRVQAKFFV</sequence>
<dbReference type="OrthoDB" id="6725237at2759"/>
<evidence type="ECO:0000313" key="3">
    <source>
        <dbReference type="EMBL" id="CAH1990255.1"/>
    </source>
</evidence>
<dbReference type="SMART" id="SM00343">
    <property type="entry name" value="ZnF_C2HC"/>
    <property type="match status" value="4"/>
</dbReference>
<keyword evidence="1" id="KW-0479">Metal-binding</keyword>